<protein>
    <submittedName>
        <fullName evidence="2">Uncharacterized protein</fullName>
    </submittedName>
</protein>
<keyword evidence="1" id="KW-0472">Membrane</keyword>
<organism evidence="2 3">
    <name type="scientific">Mobilisporobacter senegalensis</name>
    <dbReference type="NCBI Taxonomy" id="1329262"/>
    <lineage>
        <taxon>Bacteria</taxon>
        <taxon>Bacillati</taxon>
        <taxon>Bacillota</taxon>
        <taxon>Clostridia</taxon>
        <taxon>Lachnospirales</taxon>
        <taxon>Lachnospiraceae</taxon>
        <taxon>Mobilisporobacter</taxon>
    </lineage>
</organism>
<keyword evidence="1" id="KW-1133">Transmembrane helix</keyword>
<reference evidence="2 3" key="1">
    <citation type="submission" date="2018-11" db="EMBL/GenBank/DDBJ databases">
        <title>Genomic Encyclopedia of Type Strains, Phase IV (KMG-IV): sequencing the most valuable type-strain genomes for metagenomic binning, comparative biology and taxonomic classification.</title>
        <authorList>
            <person name="Goeker M."/>
        </authorList>
    </citation>
    <scope>NUCLEOTIDE SEQUENCE [LARGE SCALE GENOMIC DNA]</scope>
    <source>
        <strain evidence="2 3">DSM 26537</strain>
    </source>
</reference>
<keyword evidence="3" id="KW-1185">Reference proteome</keyword>
<dbReference type="EMBL" id="RJVG01000001">
    <property type="protein sequence ID" value="ROR31734.1"/>
    <property type="molecule type" value="Genomic_DNA"/>
</dbReference>
<evidence type="ECO:0000313" key="2">
    <source>
        <dbReference type="EMBL" id="ROR31734.1"/>
    </source>
</evidence>
<comment type="caution">
    <text evidence="2">The sequence shown here is derived from an EMBL/GenBank/DDBJ whole genome shotgun (WGS) entry which is preliminary data.</text>
</comment>
<sequence>MSGFLSRVISLVLAFIMLVIAPLLYSYSISEMENRRLLLNEVNQFLDKVTDKGEITEDDLTEFYLEVSSYGMVIKPTVKRLVRTTVITPEGKAKTTYIAADDIYSLNQRDVVQVTLKEISASNYRRILSSFLRVNEGLYHLEMAAVVR</sequence>
<gene>
    <name evidence="2" type="ORF">EDD66_101352</name>
</gene>
<accession>A0A3N1XYS1</accession>
<evidence type="ECO:0000256" key="1">
    <source>
        <dbReference type="SAM" id="Phobius"/>
    </source>
</evidence>
<dbReference type="AlphaFoldDB" id="A0A3N1XYS1"/>
<dbReference type="RefSeq" id="WP_123607823.1">
    <property type="nucleotide sequence ID" value="NZ_RJVG01000001.1"/>
</dbReference>
<evidence type="ECO:0000313" key="3">
    <source>
        <dbReference type="Proteomes" id="UP000273083"/>
    </source>
</evidence>
<dbReference type="OrthoDB" id="2604232at2"/>
<feature type="transmembrane region" description="Helical" evidence="1">
    <location>
        <begin position="6"/>
        <end position="27"/>
    </location>
</feature>
<name>A0A3N1XYS1_9FIRM</name>
<dbReference type="Proteomes" id="UP000273083">
    <property type="component" value="Unassembled WGS sequence"/>
</dbReference>
<proteinExistence type="predicted"/>
<keyword evidence="1" id="KW-0812">Transmembrane</keyword>